<evidence type="ECO:0000313" key="4">
    <source>
        <dbReference type="Proteomes" id="UP000002431"/>
    </source>
</evidence>
<dbReference type="InterPro" id="IPR001387">
    <property type="entry name" value="Cro/C1-type_HTH"/>
</dbReference>
<evidence type="ECO:0000259" key="2">
    <source>
        <dbReference type="PROSITE" id="PS50943"/>
    </source>
</evidence>
<dbReference type="Pfam" id="PF06114">
    <property type="entry name" value="Peptidase_M78"/>
    <property type="match status" value="1"/>
</dbReference>
<dbReference type="STRING" id="319795.Dgeo_1909"/>
<dbReference type="SMART" id="SM00530">
    <property type="entry name" value="HTH_XRE"/>
    <property type="match status" value="1"/>
</dbReference>
<gene>
    <name evidence="3" type="ordered locus">Dgeo_1909</name>
</gene>
<dbReference type="PROSITE" id="PS50943">
    <property type="entry name" value="HTH_CROC1"/>
    <property type="match status" value="1"/>
</dbReference>
<dbReference type="KEGG" id="dge:Dgeo_1909"/>
<comment type="similarity">
    <text evidence="1">Belongs to the short-chain fatty acyl-CoA assimilation regulator (ScfR) family.</text>
</comment>
<accession>Q1IX30</accession>
<dbReference type="CDD" id="cd00093">
    <property type="entry name" value="HTH_XRE"/>
    <property type="match status" value="1"/>
</dbReference>
<dbReference type="InterPro" id="IPR010982">
    <property type="entry name" value="Lambda_DNA-bd_dom_sf"/>
</dbReference>
<dbReference type="PANTHER" id="PTHR43236">
    <property type="entry name" value="ANTITOXIN HIGA1"/>
    <property type="match status" value="1"/>
</dbReference>
<keyword evidence="4" id="KW-1185">Reference proteome</keyword>
<dbReference type="AlphaFoldDB" id="Q1IX30"/>
<organism evidence="3 4">
    <name type="scientific">Deinococcus geothermalis (strain DSM 11300 / CIP 105573 / AG-3a)</name>
    <dbReference type="NCBI Taxonomy" id="319795"/>
    <lineage>
        <taxon>Bacteria</taxon>
        <taxon>Thermotogati</taxon>
        <taxon>Deinococcota</taxon>
        <taxon>Deinococci</taxon>
        <taxon>Deinococcales</taxon>
        <taxon>Deinococcaceae</taxon>
        <taxon>Deinococcus</taxon>
    </lineage>
</organism>
<dbReference type="EMBL" id="CP000359">
    <property type="protein sequence ID" value="ABF46204.1"/>
    <property type="molecule type" value="Genomic_DNA"/>
</dbReference>
<reference evidence="3" key="1">
    <citation type="submission" date="2006-04" db="EMBL/GenBank/DDBJ databases">
        <title>Complete sequence of chromosome of Deinococcus geothermalis DSM 11300.</title>
        <authorList>
            <consortium name="US DOE Joint Genome Institute"/>
            <person name="Copeland A."/>
            <person name="Lucas S."/>
            <person name="Lapidus A."/>
            <person name="Barry K."/>
            <person name="Detter J.C."/>
            <person name="Glavina del Rio T."/>
            <person name="Hammon N."/>
            <person name="Israni S."/>
            <person name="Dalin E."/>
            <person name="Tice H."/>
            <person name="Pitluck S."/>
            <person name="Brettin T."/>
            <person name="Bruce D."/>
            <person name="Han C."/>
            <person name="Tapia R."/>
            <person name="Saunders E."/>
            <person name="Gilna P."/>
            <person name="Schmutz J."/>
            <person name="Larimer F."/>
            <person name="Land M."/>
            <person name="Hauser L."/>
            <person name="Kyrpides N."/>
            <person name="Kim E."/>
            <person name="Daly M.J."/>
            <person name="Fredrickson J.K."/>
            <person name="Makarova K.S."/>
            <person name="Gaidamakova E.K."/>
            <person name="Zhai M."/>
            <person name="Richardson P."/>
        </authorList>
    </citation>
    <scope>NUCLEOTIDE SEQUENCE</scope>
    <source>
        <strain evidence="3">DSM 11300</strain>
    </source>
</reference>
<feature type="domain" description="HTH cro/C1-type" evidence="2">
    <location>
        <begin position="12"/>
        <end position="66"/>
    </location>
</feature>
<dbReference type="Proteomes" id="UP000002431">
    <property type="component" value="Chromosome"/>
</dbReference>
<dbReference type="Gene3D" id="1.10.10.2910">
    <property type="match status" value="1"/>
</dbReference>
<name>Q1IX30_DEIGD</name>
<dbReference type="RefSeq" id="WP_011531031.1">
    <property type="nucleotide sequence ID" value="NC_008025.1"/>
</dbReference>
<dbReference type="GO" id="GO:0003677">
    <property type="term" value="F:DNA binding"/>
    <property type="evidence" value="ECO:0007669"/>
    <property type="project" value="UniProtKB-KW"/>
</dbReference>
<protein>
    <submittedName>
        <fullName evidence="3">Zn peptidase and DNA-binding HTH-like domain</fullName>
    </submittedName>
</protein>
<proteinExistence type="inferred from homology"/>
<dbReference type="eggNOG" id="COG2856">
    <property type="taxonomic scope" value="Bacteria"/>
</dbReference>
<dbReference type="Gene3D" id="1.10.260.40">
    <property type="entry name" value="lambda repressor-like DNA-binding domains"/>
    <property type="match status" value="1"/>
</dbReference>
<dbReference type="SUPFAM" id="SSF47413">
    <property type="entry name" value="lambda repressor-like DNA-binding domains"/>
    <property type="match status" value="1"/>
</dbReference>
<evidence type="ECO:0000313" key="3">
    <source>
        <dbReference type="EMBL" id="ABF46204.1"/>
    </source>
</evidence>
<dbReference type="eggNOG" id="COG1396">
    <property type="taxonomic scope" value="Bacteria"/>
</dbReference>
<sequence>MRKAKPFQGWRLKQAREAYGLSLESLGELVGVSKQAISKMENDVSEPSPEVFLKICQSLKRPAEFFYSSESADFTNEMVFFRRLKKSPVISQKSARVMAEWVSEMFSQIMCKVKLPKYSLPDYSKDFMEIDSDYIEECALNLRSFLGLEDKPISNLTKVLESRGVLIARMRFYDERIDALSVIDSKLDRPIIVLNSDKASAVRSRFDLAHELGHLILHAHVRPDDFKAHYNLIESQAHRFASAFLMPKSGFKKFIFSGSLNELKSIKMIWKTSIAAMIYRMKDLGMLTEDDASKAWKNYYRRGWRGDEPYDDEILPEEPELLRRSIDLLIDRGIISGVEIESYFAKDIPLIERISNVNLKLDYPDIEVRSNLRLSI</sequence>
<dbReference type="Pfam" id="PF01381">
    <property type="entry name" value="HTH_3"/>
    <property type="match status" value="1"/>
</dbReference>
<dbReference type="InterPro" id="IPR052345">
    <property type="entry name" value="Rad_response_metalloprotease"/>
</dbReference>
<evidence type="ECO:0000256" key="1">
    <source>
        <dbReference type="ARBA" id="ARBA00007227"/>
    </source>
</evidence>
<dbReference type="PANTHER" id="PTHR43236:SF1">
    <property type="entry name" value="BLL7220 PROTEIN"/>
    <property type="match status" value="1"/>
</dbReference>
<dbReference type="InterPro" id="IPR010359">
    <property type="entry name" value="IrrE_HExxH"/>
</dbReference>
<dbReference type="HOGENOM" id="CLU_053651_1_1_0"/>